<dbReference type="InterPro" id="IPR006652">
    <property type="entry name" value="Kelch_1"/>
</dbReference>
<feature type="transmembrane region" description="Helical" evidence="4">
    <location>
        <begin position="732"/>
        <end position="757"/>
    </location>
</feature>
<feature type="signal peptide" evidence="5">
    <location>
        <begin position="1"/>
        <end position="35"/>
    </location>
</feature>
<gene>
    <name evidence="6" type="ORF">BDA99DRAFT_557589</name>
</gene>
<keyword evidence="4" id="KW-0812">Transmembrane</keyword>
<dbReference type="SUPFAM" id="SSF117281">
    <property type="entry name" value="Kelch motif"/>
    <property type="match status" value="1"/>
</dbReference>
<reference evidence="6" key="2">
    <citation type="submission" date="2023-02" db="EMBL/GenBank/DDBJ databases">
        <authorList>
            <consortium name="DOE Joint Genome Institute"/>
            <person name="Mondo S.J."/>
            <person name="Chang Y."/>
            <person name="Wang Y."/>
            <person name="Ahrendt S."/>
            <person name="Andreopoulos W."/>
            <person name="Barry K."/>
            <person name="Beard J."/>
            <person name="Benny G.L."/>
            <person name="Blankenship S."/>
            <person name="Bonito G."/>
            <person name="Cuomo C."/>
            <person name="Desiro A."/>
            <person name="Gervers K.A."/>
            <person name="Hundley H."/>
            <person name="Kuo A."/>
            <person name="LaButti K."/>
            <person name="Lang B.F."/>
            <person name="Lipzen A."/>
            <person name="O'Donnell K."/>
            <person name="Pangilinan J."/>
            <person name="Reynolds N."/>
            <person name="Sandor L."/>
            <person name="Smith M.W."/>
            <person name="Tsang A."/>
            <person name="Grigoriev I.V."/>
            <person name="Stajich J.E."/>
            <person name="Spatafora J.W."/>
        </authorList>
    </citation>
    <scope>NUCLEOTIDE SEQUENCE</scope>
    <source>
        <strain evidence="6">RSA 2281</strain>
    </source>
</reference>
<feature type="transmembrane region" description="Helical" evidence="4">
    <location>
        <begin position="439"/>
        <end position="460"/>
    </location>
</feature>
<keyword evidence="2" id="KW-0677">Repeat</keyword>
<keyword evidence="4" id="KW-0472">Membrane</keyword>
<evidence type="ECO:0008006" key="8">
    <source>
        <dbReference type="Google" id="ProtNLM"/>
    </source>
</evidence>
<dbReference type="Gene3D" id="2.120.10.80">
    <property type="entry name" value="Kelch-type beta propeller"/>
    <property type="match status" value="1"/>
</dbReference>
<keyword evidence="1" id="KW-0880">Kelch repeat</keyword>
<evidence type="ECO:0000313" key="6">
    <source>
        <dbReference type="EMBL" id="KAI9270792.1"/>
    </source>
</evidence>
<sequence>MSTQLQLHYHTFVKSSKLLLTLLFPLLLLFDTAHAAYTTTLEVQSQLFRRYSALSFVQNGSIHITMDQDNSRNGLGITYLTTLGFDSSNGDLVFKQTKEGAIHNDPLIVYIPFELQGDFDSLEMLKSVYLEDVDRLLIFGGVNRSSSFISTSSNFSHLQYLQLYQYDFHTKTWTSPTFEKLEQLQSLQNNTTSTGGGNITSTITTLPLTRYGYTTTLASNGLIYIYGGSSTTETADNATETIHTDMWRYDPSTELFTELAPIILDSNDNEETVPEFLHDGIALPLSIERENMLGSPVAAINSTVILGPDRNTMYLFGGYGYGVPGERNSGIGIRLAYTNDIYALDTTTWTWMSLINTIGGVPPKRRGSACMELITVNDSPLLFIGFGNAEDVVYNDINLLSIPPNASNANEYQWVTNITSILNNNNSLMELHDNPKSTLSTAMISVISILSALILILFVLSMKYPQKSKQLITPLFYYFIWDRRMGEPKWTEAIHLVCKTVLAAIFGYYIRLCIDGYRNEILCETETVSMRECTDILQPFPLYNYSTPTFSDEISTSSCTFIPGQFWLSTTMPKSDRVDVLDNGISTNNGTRLKIFVSSTDETYYTRVELYPINRNPNLLMYFNDTTSQNVDENEMQAWLHNEVNGIHPTNYYTLQPGTSSTISYKHIIIEQLTDSGWNYVGFSPQYQYQADLNTAFQSGVVRRSSGILEQFTILEVYPETTTIDTIREQKIYTLAFIVGSVTGALSFLIFLNVWLFGVRPASPWGIIQKFSVGPAYISLLKGLKMQFGLVSTSIPFVHPLIHNDSSISLSDDYSNEEIKEKRQRQSIASYETIPIVTDGYGKNITTVTSAAGLEQLQQQECRTFSSYTISSIRNTVSINDNNENSETGAAPLRNSIMTQQPVKMEDGLATTTTGVLRSSIKDELTKAMVEQMQSFQQDQKDIINVQLEELLRRQQLMEDILKAYYIDSNIFDSLDEAQRKNICEKRSSTALADMEEGQQVAVDDSTITEGSTIGFLDISGNKTQKHRYQQQEQRKFERSPLINNSINTDYN</sequence>
<dbReference type="AlphaFoldDB" id="A0AAD5KHH8"/>
<keyword evidence="4" id="KW-1133">Transmembrane helix</keyword>
<keyword evidence="7" id="KW-1185">Reference proteome</keyword>
<evidence type="ECO:0000256" key="5">
    <source>
        <dbReference type="SAM" id="SignalP"/>
    </source>
</evidence>
<feature type="chain" id="PRO_5042290660" description="Galactose oxidase" evidence="5">
    <location>
        <begin position="36"/>
        <end position="1052"/>
    </location>
</feature>
<dbReference type="Proteomes" id="UP001209540">
    <property type="component" value="Unassembled WGS sequence"/>
</dbReference>
<comment type="caution">
    <text evidence="6">The sequence shown here is derived from an EMBL/GenBank/DDBJ whole genome shotgun (WGS) entry which is preliminary data.</text>
</comment>
<reference evidence="6" key="1">
    <citation type="journal article" date="2022" name="IScience">
        <title>Evolution of zygomycete secretomes and the origins of terrestrial fungal ecologies.</title>
        <authorList>
            <person name="Chang Y."/>
            <person name="Wang Y."/>
            <person name="Mondo S."/>
            <person name="Ahrendt S."/>
            <person name="Andreopoulos W."/>
            <person name="Barry K."/>
            <person name="Beard J."/>
            <person name="Benny G.L."/>
            <person name="Blankenship S."/>
            <person name="Bonito G."/>
            <person name="Cuomo C."/>
            <person name="Desiro A."/>
            <person name="Gervers K.A."/>
            <person name="Hundley H."/>
            <person name="Kuo A."/>
            <person name="LaButti K."/>
            <person name="Lang B.F."/>
            <person name="Lipzen A."/>
            <person name="O'Donnell K."/>
            <person name="Pangilinan J."/>
            <person name="Reynolds N."/>
            <person name="Sandor L."/>
            <person name="Smith M.E."/>
            <person name="Tsang A."/>
            <person name="Grigoriev I.V."/>
            <person name="Stajich J.E."/>
            <person name="Spatafora J.W."/>
        </authorList>
    </citation>
    <scope>NUCLEOTIDE SEQUENCE</scope>
    <source>
        <strain evidence="6">RSA 2281</strain>
    </source>
</reference>
<organism evidence="6 7">
    <name type="scientific">Phascolomyces articulosus</name>
    <dbReference type="NCBI Taxonomy" id="60185"/>
    <lineage>
        <taxon>Eukaryota</taxon>
        <taxon>Fungi</taxon>
        <taxon>Fungi incertae sedis</taxon>
        <taxon>Mucoromycota</taxon>
        <taxon>Mucoromycotina</taxon>
        <taxon>Mucoromycetes</taxon>
        <taxon>Mucorales</taxon>
        <taxon>Lichtheimiaceae</taxon>
        <taxon>Phascolomyces</taxon>
    </lineage>
</organism>
<protein>
    <recommendedName>
        <fullName evidence="8">Galactose oxidase</fullName>
    </recommendedName>
</protein>
<evidence type="ECO:0000256" key="4">
    <source>
        <dbReference type="SAM" id="Phobius"/>
    </source>
</evidence>
<dbReference type="InterPro" id="IPR015915">
    <property type="entry name" value="Kelch-typ_b-propeller"/>
</dbReference>
<proteinExistence type="predicted"/>
<evidence type="ECO:0000256" key="2">
    <source>
        <dbReference type="ARBA" id="ARBA00022737"/>
    </source>
</evidence>
<dbReference type="EMBL" id="JAIXMP010000007">
    <property type="protein sequence ID" value="KAI9270792.1"/>
    <property type="molecule type" value="Genomic_DNA"/>
</dbReference>
<feature type="region of interest" description="Disordered" evidence="3">
    <location>
        <begin position="1030"/>
        <end position="1052"/>
    </location>
</feature>
<dbReference type="PANTHER" id="PTHR46093">
    <property type="entry name" value="ACYL-COA-BINDING DOMAIN-CONTAINING PROTEIN 5"/>
    <property type="match status" value="1"/>
</dbReference>
<keyword evidence="5" id="KW-0732">Signal</keyword>
<dbReference type="Pfam" id="PF01344">
    <property type="entry name" value="Kelch_1"/>
    <property type="match status" value="1"/>
</dbReference>
<accession>A0AAD5KHH8</accession>
<evidence type="ECO:0000256" key="1">
    <source>
        <dbReference type="ARBA" id="ARBA00022441"/>
    </source>
</evidence>
<name>A0AAD5KHH8_9FUNG</name>
<dbReference type="PANTHER" id="PTHR46093:SF18">
    <property type="entry name" value="FIBRONECTIN TYPE-III DOMAIN-CONTAINING PROTEIN"/>
    <property type="match status" value="1"/>
</dbReference>
<evidence type="ECO:0000256" key="3">
    <source>
        <dbReference type="SAM" id="MobiDB-lite"/>
    </source>
</evidence>
<feature type="compositionally biased region" description="Polar residues" evidence="3">
    <location>
        <begin position="1042"/>
        <end position="1052"/>
    </location>
</feature>
<evidence type="ECO:0000313" key="7">
    <source>
        <dbReference type="Proteomes" id="UP001209540"/>
    </source>
</evidence>